<proteinExistence type="predicted"/>
<reference evidence="1 2" key="1">
    <citation type="submission" date="2021-01" db="EMBL/GenBank/DDBJ databases">
        <title>Genomic Encyclopedia of Type Strains, Phase IV (KMG-IV): sequencing the most valuable type-strain genomes for metagenomic binning, comparative biology and taxonomic classification.</title>
        <authorList>
            <person name="Goeker M."/>
        </authorList>
    </citation>
    <scope>NUCLEOTIDE SEQUENCE [LARGE SCALE GENOMIC DNA]</scope>
    <source>
        <strain evidence="1 2">DSM 25890</strain>
    </source>
</reference>
<evidence type="ECO:0000313" key="2">
    <source>
        <dbReference type="Proteomes" id="UP001314796"/>
    </source>
</evidence>
<protein>
    <submittedName>
        <fullName evidence="1">Uncharacterized protein</fullName>
    </submittedName>
</protein>
<keyword evidence="2" id="KW-1185">Reference proteome</keyword>
<name>A0ABS2NUI5_9FIRM</name>
<accession>A0ABS2NUI5</accession>
<comment type="caution">
    <text evidence="1">The sequence shown here is derived from an EMBL/GenBank/DDBJ whole genome shotgun (WGS) entry which is preliminary data.</text>
</comment>
<evidence type="ECO:0000313" key="1">
    <source>
        <dbReference type="EMBL" id="MBM7616461.1"/>
    </source>
</evidence>
<dbReference type="Proteomes" id="UP001314796">
    <property type="component" value="Unassembled WGS sequence"/>
</dbReference>
<sequence>HLEHVGKPYALVGHVRFDKGVAMRIATLLYYWYASKNLRLVYKQ</sequence>
<organism evidence="1 2">
    <name type="scientific">Alkaliphilus hydrothermalis</name>
    <dbReference type="NCBI Taxonomy" id="1482730"/>
    <lineage>
        <taxon>Bacteria</taxon>
        <taxon>Bacillati</taxon>
        <taxon>Bacillota</taxon>
        <taxon>Clostridia</taxon>
        <taxon>Peptostreptococcales</taxon>
        <taxon>Natronincolaceae</taxon>
        <taxon>Alkaliphilus</taxon>
    </lineage>
</organism>
<dbReference type="EMBL" id="JAFBEE010000049">
    <property type="protein sequence ID" value="MBM7616461.1"/>
    <property type="molecule type" value="Genomic_DNA"/>
</dbReference>
<feature type="non-terminal residue" evidence="1">
    <location>
        <position position="1"/>
    </location>
</feature>
<gene>
    <name evidence="1" type="ORF">JOC73_003064</name>
</gene>